<protein>
    <submittedName>
        <fullName evidence="1">Uncharacterized protein</fullName>
    </submittedName>
</protein>
<keyword evidence="2" id="KW-1185">Reference proteome</keyword>
<reference evidence="1 2" key="1">
    <citation type="journal article" date="2021" name="Appl. Environ. Microbiol.">
        <title>Genetic linkage and physical mapping for an oyster mushroom Pleurotus cornucopiae and QTL analysis for the trait cap color.</title>
        <authorList>
            <person name="Zhang Y."/>
            <person name="Gao W."/>
            <person name="Sonnenberg A."/>
            <person name="Chen Q."/>
            <person name="Zhang J."/>
            <person name="Huang C."/>
        </authorList>
    </citation>
    <scope>NUCLEOTIDE SEQUENCE [LARGE SCALE GENOMIC DNA]</scope>
    <source>
        <strain evidence="1">CCMSSC00406</strain>
    </source>
</reference>
<dbReference type="EMBL" id="WQMT02000007">
    <property type="protein sequence ID" value="KAG9221444.1"/>
    <property type="molecule type" value="Genomic_DNA"/>
</dbReference>
<sequence>MAPKRWTTTEEYSFLSSFIGEYRTAQAGGTAVFALFWPPFFEKWFLKFSIDDDDRRRQQAAKENSGASDDNEDGKEPGDAGDIEPTDTQTEESTERGEKIRRKKEQLRTWFRNNSRVDTRPKSASFLYTIANNLTKQSQTRTRARRPVELYSKSHYQLDGIKAKVDQRMIDEAPKGKVETKAEVKRRWTKIYNKEISQAWGAVDPTLRKETEEKAVRLAREEKEARAQAQANDSTPAAKDTTVALSPTELQQHIQLLPVLIPALLQQLQAKTGWAFSLLAGGPLPIANGDIDVCAFHIGETALGNSFGHAYGDFQEGVLRPYTEFVRLVFNPEARQASALNPRPNWSLAPDATPSEASSTSAAKPSSQATVEKNLELPVPSFPILDDPFALPTGDNDQSLTAELFGDLPLFDPQLIAAHAATDFRALNDRNDGGLNDGGLTWEAGTVGWSGAGGGHSDSLWRITTPELNPPATTAKDHTLDSRTTPPPAPETPTEINRITETTTEGDRAPSILPSRTTPPPAPETPTEINDTTETTTEDDRAPNILNSRTTPPPAPETPTEINDTTETTAEDDRAPNILNSRTTPPPTNETNISNLRTTPPPTNETPATTSPETLAQNLSPNAPEWMKKAVNYMLGLGLGDGWLSLMKSWVHLETSLAFGEGVDGRKMRLTTEGRPLQLKDWMQRHRPYTPNAVRITNVDEFGRDVKKWWNIMQPAWRRVDGNTSQVYVPPENEDWSELAKAGPNGLLLLMLSVGWWGKIETSDAWRGLLMDTLKSFNAMAFAMAPAASPAVSKAPTRVKRRQAPAEDAPAPKRTRARGRTRT</sequence>
<dbReference type="Proteomes" id="UP000824881">
    <property type="component" value="Unassembled WGS sequence"/>
</dbReference>
<organism evidence="1 2">
    <name type="scientific">Pleurotus cornucopiae</name>
    <name type="common">Cornucopia mushroom</name>
    <dbReference type="NCBI Taxonomy" id="5321"/>
    <lineage>
        <taxon>Eukaryota</taxon>
        <taxon>Fungi</taxon>
        <taxon>Dikarya</taxon>
        <taxon>Basidiomycota</taxon>
        <taxon>Agaricomycotina</taxon>
        <taxon>Agaricomycetes</taxon>
        <taxon>Agaricomycetidae</taxon>
        <taxon>Agaricales</taxon>
        <taxon>Pleurotineae</taxon>
        <taxon>Pleurotaceae</taxon>
        <taxon>Pleurotus</taxon>
    </lineage>
</organism>
<gene>
    <name evidence="1" type="ORF">CCMSSC00406_0008300</name>
</gene>
<proteinExistence type="predicted"/>
<accession>A0ACB7ITB5</accession>
<evidence type="ECO:0000313" key="2">
    <source>
        <dbReference type="Proteomes" id="UP000824881"/>
    </source>
</evidence>
<name>A0ACB7ITB5_PLECO</name>
<evidence type="ECO:0000313" key="1">
    <source>
        <dbReference type="EMBL" id="KAG9221444.1"/>
    </source>
</evidence>
<comment type="caution">
    <text evidence="1">The sequence shown here is derived from an EMBL/GenBank/DDBJ whole genome shotgun (WGS) entry which is preliminary data.</text>
</comment>